<evidence type="ECO:0000313" key="3">
    <source>
        <dbReference type="Proteomes" id="UP000282087"/>
    </source>
</evidence>
<evidence type="ECO:0000313" key="2">
    <source>
        <dbReference type="EMBL" id="RQM09511.1"/>
    </source>
</evidence>
<evidence type="ECO:0000313" key="4">
    <source>
        <dbReference type="Proteomes" id="UP000286097"/>
    </source>
</evidence>
<dbReference type="EMBL" id="QKXF01000691">
    <property type="protein sequence ID" value="RQM09511.1"/>
    <property type="molecule type" value="Genomic_DNA"/>
</dbReference>
<dbReference type="Proteomes" id="UP000286097">
    <property type="component" value="Unassembled WGS sequence"/>
</dbReference>
<sequence>MLFSVDTVIEKHIEGQCKVLEKAVIREKKKKKCQDKQVFKQLSDDADWSMPTHAAAVCSFSTKLSA</sequence>
<dbReference type="Proteomes" id="UP000282087">
    <property type="component" value="Unassembled WGS sequence"/>
</dbReference>
<proteinExistence type="predicted"/>
<dbReference type="VEuPathDB" id="FungiDB:DD237_007536"/>
<dbReference type="EMBL" id="QLLG01000448">
    <property type="protein sequence ID" value="RMX63120.1"/>
    <property type="molecule type" value="Genomic_DNA"/>
</dbReference>
<evidence type="ECO:0000313" key="1">
    <source>
        <dbReference type="EMBL" id="RMX63120.1"/>
    </source>
</evidence>
<protein>
    <submittedName>
        <fullName evidence="1">Uncharacterized protein</fullName>
    </submittedName>
</protein>
<dbReference type="AlphaFoldDB" id="A0A3M6VFK8"/>
<reference evidence="3 4" key="1">
    <citation type="submission" date="2018-06" db="EMBL/GenBank/DDBJ databases">
        <title>Comparative genomics of downy mildews reveals potential adaptations to biotrophy.</title>
        <authorList>
            <person name="Fletcher K."/>
            <person name="Klosterman S.J."/>
            <person name="Derevnina L."/>
            <person name="Martin F."/>
            <person name="Koike S."/>
            <person name="Reyes Chin-Wo S."/>
            <person name="Mou B."/>
            <person name="Michelmore R."/>
        </authorList>
    </citation>
    <scope>NUCLEOTIDE SEQUENCE [LARGE SCALE GENOMIC DNA]</scope>
    <source>
        <strain evidence="2 4">R13</strain>
        <strain evidence="1 3">R14</strain>
    </source>
</reference>
<comment type="caution">
    <text evidence="1">The sequence shown here is derived from an EMBL/GenBank/DDBJ whole genome shotgun (WGS) entry which is preliminary data.</text>
</comment>
<name>A0A3M6VFK8_9STRA</name>
<organism evidence="1 3">
    <name type="scientific">Peronospora effusa</name>
    <dbReference type="NCBI Taxonomy" id="542832"/>
    <lineage>
        <taxon>Eukaryota</taxon>
        <taxon>Sar</taxon>
        <taxon>Stramenopiles</taxon>
        <taxon>Oomycota</taxon>
        <taxon>Peronosporomycetes</taxon>
        <taxon>Peronosporales</taxon>
        <taxon>Peronosporaceae</taxon>
        <taxon>Peronospora</taxon>
    </lineage>
</organism>
<gene>
    <name evidence="2" type="ORF">DD237_007536</name>
    <name evidence="1" type="ORF">DD238_007154</name>
</gene>
<keyword evidence="3" id="KW-1185">Reference proteome</keyword>
<accession>A0A3M6VFK8</accession>